<evidence type="ECO:0000313" key="3">
    <source>
        <dbReference type="EMBL" id="BDS07872.1"/>
    </source>
</evidence>
<evidence type="ECO:0000256" key="2">
    <source>
        <dbReference type="SAM" id="SignalP"/>
    </source>
</evidence>
<feature type="transmembrane region" description="Helical" evidence="1">
    <location>
        <begin position="1244"/>
        <end position="1262"/>
    </location>
</feature>
<keyword evidence="1" id="KW-1133">Transmembrane helix</keyword>
<keyword evidence="2" id="KW-0732">Signal</keyword>
<feature type="transmembrane region" description="Helical" evidence="1">
    <location>
        <begin position="1139"/>
        <end position="1160"/>
    </location>
</feature>
<dbReference type="KEGG" id="osu:NT6N_29120"/>
<reference evidence="3" key="1">
    <citation type="submission" date="2024-07" db="EMBL/GenBank/DDBJ databases">
        <title>Complete genome sequence of Verrucomicrobiaceae bacterium NT6N.</title>
        <authorList>
            <person name="Huang C."/>
            <person name="Takami H."/>
            <person name="Hamasaki K."/>
        </authorList>
    </citation>
    <scope>NUCLEOTIDE SEQUENCE</scope>
    <source>
        <strain evidence="3">NT6N</strain>
    </source>
</reference>
<feature type="transmembrane region" description="Helical" evidence="1">
    <location>
        <begin position="1054"/>
        <end position="1071"/>
    </location>
</feature>
<keyword evidence="1" id="KW-0472">Membrane</keyword>
<feature type="transmembrane region" description="Helical" evidence="1">
    <location>
        <begin position="1189"/>
        <end position="1208"/>
    </location>
</feature>
<accession>A0AAT9FPI0</accession>
<sequence length="2317" mass="250266">MKPISPLCVCIQNWLPCFAVLLLLGGAAIAQDQAPATGVQASVDENGTGAVTLTAKGVLPKPKLFFNASVVSTTKLTSTEITQTSALSIKVLQGRPEILTLGLVGSGEIISVSGAGLADWSVRTSADGKNRYLDLTPTLAKGQPAPEVFKLTIKSRERINSLPARIQLLTMTPGNAAGFSLQMNVVKEGLDAKVSKVTGMVPLEREWVFQSSGNNSLTLELLPTGASPAAVELRGVRITGDIDEQLGSANFTLTATAHVTSTDGGTIDFLSKRAAVSSIQDDAAYKLKIANDPKTGSVYQLGFDRPGDFPVSLEIVARIDEDSAGWKTIDFIAPQGAVVPVVLSGLPANVEFYSATQLSPQPFEGGWRGFLPATGHCYVAWKKNRKAGEGKLAFTSKGLTDVTVGAGLMRQSSQIDVKVLQGKINELTLQMDGPGEILDVEGTNVAAWSVAAGQGGARLLKVQLSLPLDNAGELKIRSQQALGKFPVTATPLRLTPVGVLRHSGHVRLSNAGSVRLETADVQGMMQLSPDQFPGLPIKSRQVFVFRYPSATYSWAVRADQILPEVSLNEVVVYQQTESDRIIKAGIELDIREAPLREWELNIPDGYAVASLTGAEVADYVVGTTAENGKRDVKILFKKAVAGRQLISIRLEKNAPAKDGVWQLPVLDFPGAKSVRGHIGVSANAGWRVVPEKVEKLTETPLSYFPIKNPDIQQTYRLREQGWSAAMKIEAREQSVQADVFHLYSLKEGMAYGSVLLNYFVVGAPVNEWELAIPESYGNISIEGQNVRQWRREEGGKVVVQLEQPVSGAATLLVTFENAMSARGGKLALAEIHPLNVQSESGFIEVVSPVLLKHDIVKTTPGLLAVSAQELPAEFRMLTTAPAIAAWQYAARPFELEIDIAWYEPGKTLGQVVDFAELSSRVSRDGQVMTEATFYVRTRGRQALRMTLPAGTKLWDARANGTSLTARADGDQYLLPIPAGDDPNKPVKVVIRYGGAAGKGSEVQLGAPTLTAPMIIAGWKVSAEKGRLLVPTDSKSGVRTHPLTQTGFESLQGRGFFLLGLAALFLAGVYCLRRKDQAGWSRALAVLGLLLFILLSATLAKEIQSERRVNHQFLEITAQVVSAESPVNITLKNLSPWQAMVSWLGVFVAAVGATILLGGLIVKKWSAFWLRGIAVAAIAGGILAQRGGGIVFFYILAAIALILLFFAIIKSIKHWNQWNDERSKRLKAEREEAEEAISLGAAEGLSKLIVIGATIGSLLFVAVPNTRAAADDARAIDSVTQTWQIKKDRLYATMEIKIQGTTGSSHLLLREPAVLTSFNGEGLRVSKIKQGKETVWMLAVDGSGPLTATATYEMAMPANHANFILPTGLASVQKITADVAEPGLELYSPAAVQTQRRDAAVDQPNHVEMILAPLPNLMIGLRPRGRNIDSEETKFYAEIANLYLPSPGVVDGVHQVTIRPASGKVDQLVLTVPADFAVGEVTGAAVGNWRFDPASRQLSVDLEPAQSRPFSIKIQTQRGLDALPAEVKLNSMTVAGDAGETNMTGLAFGNEAQPGKISVENLSVVNVDDFDRKLIPIVPNSKGQARGILHKVYRSASGAGSLTLQVAPVKPEVRVVSNQELTLGSERILLSAALSANITRAGIFKLSFVLPKDMEVESLSGAALSHWTESENAGVRTVTMHLNGKTLGEQQFALSLTGPPAAGAGAWSVPRLLLNEAVRQSGQLLVVPEKGIRIRAIDRKNVSRMNAQSGQQIDARVKSSGGLAFHLLQSDWKLTLGIEKLDPWITASVFHEVTLREGQTRTRLAAIYQIEHAAVKSIQVELPGLSEEEARTVRASGSAVKEIVKVEGDIWELRFRRGILGSVPVQIEYQRGADRGKGGSEKISPAIFPKAKRLTYYMAVRTTGRLDMQAADPARGWRRSDWTAVPKALLNPADTSVPDLCYRLNEPEGSLSVALKRHEMAETLKLRVTGGKMMTIFSPHGDTLTSVSLQTMVQEKSTLRITLPTGASLYNVLVNEESVNIVREGDDHLFHVSPGPVASEPTQVSLVYATPSSDGDIKLTAPGFNVPIESLTWDVLVPEGYKLDGQTGGFELRGSQGEKDYSISDYLAAIRSSRSEEAQKGQQSLQKANDYLRQGKRKEAAKELSKVTKNLSVDQASNEDARVQLRQLQTQQALWGLNTRRQRIYLDNKAAGNAAVANRDLEDSAFNNPLFKGQQEFDVRKVDDFLRGNSLEEKKSLKNIANRLISQQIATEAAPQTISTIVRGRGEVLRFTRGIQVNGGKELGLELDIEPTQGVKFGWSLLLLLGVGLTGAAVMKRK</sequence>
<name>A0AAT9FPI0_9BACT</name>
<feature type="chain" id="PRO_5043389417" evidence="2">
    <location>
        <begin position="31"/>
        <end position="2317"/>
    </location>
</feature>
<organism evidence="3">
    <name type="scientific">Oceaniferula spumae</name>
    <dbReference type="NCBI Taxonomy" id="2979115"/>
    <lineage>
        <taxon>Bacteria</taxon>
        <taxon>Pseudomonadati</taxon>
        <taxon>Verrucomicrobiota</taxon>
        <taxon>Verrucomicrobiia</taxon>
        <taxon>Verrucomicrobiales</taxon>
        <taxon>Verrucomicrobiaceae</taxon>
        <taxon>Oceaniferula</taxon>
    </lineage>
</organism>
<keyword evidence="1" id="KW-0812">Transmembrane</keyword>
<protein>
    <submittedName>
        <fullName evidence="3">Uncharacterized protein</fullName>
    </submittedName>
</protein>
<gene>
    <name evidence="3" type="ORF">NT6N_29120</name>
</gene>
<dbReference type="EMBL" id="AP026866">
    <property type="protein sequence ID" value="BDS07872.1"/>
    <property type="molecule type" value="Genomic_DNA"/>
</dbReference>
<evidence type="ECO:0000256" key="1">
    <source>
        <dbReference type="SAM" id="Phobius"/>
    </source>
</evidence>
<feature type="transmembrane region" description="Helical" evidence="1">
    <location>
        <begin position="1083"/>
        <end position="1099"/>
    </location>
</feature>
<feature type="signal peptide" evidence="2">
    <location>
        <begin position="1"/>
        <end position="30"/>
    </location>
</feature>
<feature type="transmembrane region" description="Helical" evidence="1">
    <location>
        <begin position="2296"/>
        <end position="2314"/>
    </location>
</feature>
<proteinExistence type="predicted"/>
<feature type="transmembrane region" description="Helical" evidence="1">
    <location>
        <begin position="1167"/>
        <end position="1183"/>
    </location>
</feature>